<organism evidence="3 4">
    <name type="scientific">Lacibacter cauensis</name>
    <dbReference type="NCBI Taxonomy" id="510947"/>
    <lineage>
        <taxon>Bacteria</taxon>
        <taxon>Pseudomonadati</taxon>
        <taxon>Bacteroidota</taxon>
        <taxon>Chitinophagia</taxon>
        <taxon>Chitinophagales</taxon>
        <taxon>Chitinophagaceae</taxon>
        <taxon>Lacibacter</taxon>
    </lineage>
</organism>
<dbReference type="EMBL" id="VLLE01000003">
    <property type="protein sequence ID" value="TWI83078.1"/>
    <property type="molecule type" value="Genomic_DNA"/>
</dbReference>
<keyword evidence="4" id="KW-1185">Reference proteome</keyword>
<evidence type="ECO:0000313" key="3">
    <source>
        <dbReference type="EMBL" id="TWI83078.1"/>
    </source>
</evidence>
<dbReference type="InterPro" id="IPR011459">
    <property type="entry name" value="DUF1565"/>
</dbReference>
<dbReference type="InterPro" id="IPR011050">
    <property type="entry name" value="Pectin_lyase_fold/virulence"/>
</dbReference>
<dbReference type="SMART" id="SM00710">
    <property type="entry name" value="PbH1"/>
    <property type="match status" value="13"/>
</dbReference>
<dbReference type="NCBIfam" id="TIGR04534">
    <property type="entry name" value="ELWxxDGT_rpt"/>
    <property type="match status" value="1"/>
</dbReference>
<keyword evidence="1" id="KW-0732">Signal</keyword>
<dbReference type="InterPro" id="IPR012334">
    <property type="entry name" value="Pectin_lyas_fold"/>
</dbReference>
<accession>A0A562SPE0</accession>
<dbReference type="OrthoDB" id="9760282at2"/>
<reference evidence="3 4" key="1">
    <citation type="journal article" date="2015" name="Stand. Genomic Sci.">
        <title>Genomic Encyclopedia of Bacterial and Archaeal Type Strains, Phase III: the genomes of soil and plant-associated and newly described type strains.</title>
        <authorList>
            <person name="Whitman W.B."/>
            <person name="Woyke T."/>
            <person name="Klenk H.P."/>
            <person name="Zhou Y."/>
            <person name="Lilburn T.G."/>
            <person name="Beck B.J."/>
            <person name="De Vos P."/>
            <person name="Vandamme P."/>
            <person name="Eisen J.A."/>
            <person name="Garrity G."/>
            <person name="Hugenholtz P."/>
            <person name="Kyrpides N.C."/>
        </authorList>
    </citation>
    <scope>NUCLEOTIDE SEQUENCE [LARGE SCALE GENOMIC DNA]</scope>
    <source>
        <strain evidence="3 4">CGMCC 1.7271</strain>
    </source>
</reference>
<dbReference type="Pfam" id="PF13573">
    <property type="entry name" value="SprB"/>
    <property type="match status" value="6"/>
</dbReference>
<dbReference type="Proteomes" id="UP000316167">
    <property type="component" value="Unassembled WGS sequence"/>
</dbReference>
<dbReference type="InterPro" id="IPR006626">
    <property type="entry name" value="PbH1"/>
</dbReference>
<dbReference type="RefSeq" id="WP_144885164.1">
    <property type="nucleotide sequence ID" value="NZ_VLLE01000003.1"/>
</dbReference>
<feature type="chain" id="PRO_5021900031" evidence="1">
    <location>
        <begin position="20"/>
        <end position="2365"/>
    </location>
</feature>
<evidence type="ECO:0000259" key="2">
    <source>
        <dbReference type="Pfam" id="PF07602"/>
    </source>
</evidence>
<dbReference type="Pfam" id="PF07602">
    <property type="entry name" value="DUF1565"/>
    <property type="match status" value="1"/>
</dbReference>
<evidence type="ECO:0000256" key="1">
    <source>
        <dbReference type="SAM" id="SignalP"/>
    </source>
</evidence>
<dbReference type="SUPFAM" id="SSF51126">
    <property type="entry name" value="Pectin lyase-like"/>
    <property type="match status" value="3"/>
</dbReference>
<dbReference type="Gene3D" id="2.60.120.380">
    <property type="match status" value="1"/>
</dbReference>
<dbReference type="Gene3D" id="2.160.20.10">
    <property type="entry name" value="Single-stranded right-handed beta-helix, Pectin lyase-like"/>
    <property type="match status" value="3"/>
</dbReference>
<dbReference type="InterPro" id="IPR025667">
    <property type="entry name" value="SprB_repeat"/>
</dbReference>
<feature type="domain" description="DUF1565" evidence="2">
    <location>
        <begin position="477"/>
        <end position="672"/>
    </location>
</feature>
<name>A0A562SPE0_9BACT</name>
<dbReference type="InterPro" id="IPR030916">
    <property type="entry name" value="ELWxxDGT_rpt"/>
</dbReference>
<sequence length="2365" mass="246109">MRQVALCCVLLCTYIAAFPQNPLLLKDVSPSSTGGTIQQIVKTSNYTFFNENDGGAATDRSLYRTDGTSAGTIKLNLSYPGYISTKADKLTALGNKIVFAGDNIAGYGEIWASDGTQAGTVAIERFQPIDNKVPVVEINSMGSYTYYSVIDKDAGNINRAYLKRTDGSAAGTSLVYDFSAFAGLPQVVFLTPMNGILYFIVYDQGGTGADQLWRSDGTNAGTYMVYNFTTANAVASFLMVAGNNIYVMTVSPGVGNILWKSDGTAAGTAQVKTIRTTPGGNNYPRYLAIGTNLFFAGLDGNGNELWVTDGTTAGTNMVADINPGAAGSNPINFTALNNTLYFSANNGTNGVELWKYNGTVATMVEDILPGSGSSSPSFLVESNGTIMFQATNGITGNELWITDGTAANTKLVADINPTGSSLPNLLTPGNPVYFAANDGVNGFEVFKYDNSGGIQNIKTKLYVNDNNTAGDVFATAIGNNANAGTAAAPYASLQYAVSQATPGAVIYVDAGTFSEQVIIDKAVTIIGAGQTLTFFTPPSSSLVPAPGPFSEIGLFETTQNIGDVHISGLSINSNNTSQNIIIQSGGSVKNCTLLNGNQGIFFRIESATKTALIENNTIQPTGIGINCQGSGLTTIIRNNNITKPSGMYSGIFAGLDFGPLPQLTVQNNIINNYFGDGMLVSSYNGTYTSNSFTGTGSFAINRNGNGGNTPTATCNWFGSADAGTVASKINGNFIYTPFLTDGTDASSNIGFQPAVSCPPGNTWYVNNNSLNGDVFTTAIGSNANAGTQSAPFATIQYAVNAAAANDLIYVDAGTYTEQVTITKGITIIGAGQNLTSILKPATTVAPPGPFTEQAVIQTAQNIGDVNIKDLSVTGNLASGVSPIIIQSGGSVRNCKLQGGNQGLFVRVDAATNPSAKTFAAEGNQFDAEYIALNFEGANITGTVNNNTLTVNNPGFSAGMFAFVNRITVTNNLFNKYISSGIQISASTSASITQNAFTGAGALAINRTGGANVTANCNWYGVTNAASVITKVNAGVNYYPWFIDGTDASTQPGFQHNETCGASSNVYFVNDNSTTGDLFTTVVGNDANEGTTPTSPLATIDAALTKASPGATIYVDAGTYSAQNTTISKQVQIIGTNYNTSPNSSSDPLLINPVRNTESIIDNSTWIIGADGISITGLTFTPTGNAVSLVNTSFGNITLSRNRLRLNSIFPAFVLNGAGTGASISSLVNWNLIINENRFEKEDASLGNSVRINKFGGVNIYNNSFVVTGTTERTQNSIVIGNAGVVAYLTITNNVFDKAATALNTNSLGYTNINKNTFSNTGSAFVGNNSFAESSDVLFTNNTLDGSTGIVPFVQYTRQGGNAVGATSSFKVEGNTISGTAIAGTTTLLGSMNLIFMNSVLNPSLTIRNNKITYAGDLSTVPAHLIRPIMVRGNLLNAIIEKNEINLTGFNQQPKTAGIDLPVSPAITLHPDNGSNSFLQSGSVVNILNNKINGFKNSFAVYDATNGRDTYIGYGNIYPGVTVNVNNNSFTSDSISINNGTIPAANVINASCNWYGSAAAQDFIKKLTLATVNIVPWLTNGTDTDVATGFQPVPNSCDGYPTLITLNSSTNVTCNGTANGSINITTSYGKTPFTYTWTKVGDATFISNAEDPTGLAAGTYRLSITDGNGSNVYITDPEANGPGVIEVTITEPATLTATASGSNNLCYGQLNGSAAVVAQGGTEPYSYSWSNGSTGDAISNLAAGTYTVTVTDANGCTNTASYEVTQPALLTASITNNSTACSNKATVLANGGTANYTYSWSNGATTPSISDVPVGTYTVTVTDANGCTATASISLTVSEPFNPSASVTNVSCFNGNNGIITITNANGTAPFTFSKNGGSFEPGSLPYSFTNLTAGTYTIAVRDANGCTGFVTKTVLQPTALTVSGTVQSTCYNQSTGSITVTVSGGTPAYSYSWSGLNGSFTSTQSNISNLAAGNYTLTVTDKNGCKFTLPLAVTSRAEILVNEIVNNVTCRGAANGSISVNASGGSGGSFGYLWNTGATTNSISNLAPGNYSVRITDNGSGCVVNKSYTITQPASALSLSTAKTNATGCNSLGTITATGSGGTAPYTYTINGTPIGANTIKGLYAGDYTVTVTDANGCSVNKVVSITDNGSDEYEGNNSKNQAKVIPFSMPVLARIALATDAADWFKFTTGTAGNYVVFVTHPSINFTYNLYAAGNNTAALTPYQTNASGKWYALPANTTYFVSITGGLSYNCYTLLVTQEVNGRSAPITAPVLKATEPEVRVLGASVYPNPHHGNFTLNIESPEQGTAVVEMFTVNGQKLSERKVDIVKGKGNAVKYKNMNYAILFYRVRMGTHIVTGKIISPN</sequence>
<dbReference type="SUPFAM" id="SSF101908">
    <property type="entry name" value="Putative isomerase YbhE"/>
    <property type="match status" value="1"/>
</dbReference>
<gene>
    <name evidence="3" type="ORF">IQ13_1184</name>
</gene>
<dbReference type="Gene3D" id="2.60.40.740">
    <property type="match status" value="3"/>
</dbReference>
<protein>
    <submittedName>
        <fullName evidence="3">Putative secreted protein (Por secretion system target)</fullName>
    </submittedName>
</protein>
<evidence type="ECO:0000313" key="4">
    <source>
        <dbReference type="Proteomes" id="UP000316167"/>
    </source>
</evidence>
<feature type="signal peptide" evidence="1">
    <location>
        <begin position="1"/>
        <end position="19"/>
    </location>
</feature>
<proteinExistence type="predicted"/>
<comment type="caution">
    <text evidence="3">The sequence shown here is derived from an EMBL/GenBank/DDBJ whole genome shotgun (WGS) entry which is preliminary data.</text>
</comment>